<keyword evidence="3" id="KW-0808">Transferase</keyword>
<keyword evidence="6" id="KW-1185">Reference proteome</keyword>
<comment type="similarity">
    <text evidence="1">Belongs to the aromatic prenyltransferase family.</text>
</comment>
<dbReference type="Pfam" id="PF11468">
    <property type="entry name" value="PTase_Orf2"/>
    <property type="match status" value="1"/>
</dbReference>
<dbReference type="EMBL" id="CDMC01000003">
    <property type="protein sequence ID" value="CEL03594.1"/>
    <property type="molecule type" value="Genomic_DNA"/>
</dbReference>
<dbReference type="InterPro" id="IPR036239">
    <property type="entry name" value="PrenylTrfase-like_sf"/>
</dbReference>
<evidence type="ECO:0000313" key="6">
    <source>
        <dbReference type="Proteomes" id="UP000054771"/>
    </source>
</evidence>
<dbReference type="Proteomes" id="UP000054771">
    <property type="component" value="Unassembled WGS sequence"/>
</dbReference>
<dbReference type="SFLD" id="SFLDS00036">
    <property type="entry name" value="Aromatic_Prenyltransferase"/>
    <property type="match status" value="1"/>
</dbReference>
<organism evidence="5 6">
    <name type="scientific">Aspergillus calidoustus</name>
    <dbReference type="NCBI Taxonomy" id="454130"/>
    <lineage>
        <taxon>Eukaryota</taxon>
        <taxon>Fungi</taxon>
        <taxon>Dikarya</taxon>
        <taxon>Ascomycota</taxon>
        <taxon>Pezizomycotina</taxon>
        <taxon>Eurotiomycetes</taxon>
        <taxon>Eurotiomycetidae</taxon>
        <taxon>Eurotiales</taxon>
        <taxon>Aspergillaceae</taxon>
        <taxon>Aspergillus</taxon>
        <taxon>Aspergillus subgen. Nidulantes</taxon>
    </lineage>
</organism>
<proteinExistence type="inferred from homology"/>
<protein>
    <recommendedName>
        <fullName evidence="4">Aromatic prenyltransferase</fullName>
    </recommendedName>
</protein>
<dbReference type="GO" id="GO:0004659">
    <property type="term" value="F:prenyltransferase activity"/>
    <property type="evidence" value="ECO:0007669"/>
    <property type="project" value="UniProtKB-KW"/>
</dbReference>
<dbReference type="AlphaFoldDB" id="A0A0U5C5V3"/>
<sequence>MTVIEPPAPVPIATPFSQSRFLSELESACKALNTAYSEPTTLKILKTFEKSFTRGAVLFRTTNQPEGPLNYRVYERQSIDMVSLATNAGLLPRDSSLGKLVLTWSSLYGNESHQLADFDSSKGLVKFWVFLGGIRPLDEILNVPGVPECIRGYRGMFKTINLTGVRHTAVDLEKGSMNLYFRTPPDLSRRDMDEYISLAGADPLPDALFEEIHAPFPRAGGTFAVTMDMTTGRISRVAFYALRLEENNPPASAVSGRIKTFFEVCPSYDPDEMKALAWSFGEGNKRYVKAEHSYTGDLVGLIRGWGTSMSCAE</sequence>
<dbReference type="InterPro" id="IPR020965">
    <property type="entry name" value="Prenyltransferase_CloQ"/>
</dbReference>
<evidence type="ECO:0000256" key="4">
    <source>
        <dbReference type="ARBA" id="ARBA00033767"/>
    </source>
</evidence>
<name>A0A0U5C5V3_ASPCI</name>
<keyword evidence="2" id="KW-0637">Prenyltransferase</keyword>
<dbReference type="SFLD" id="SFLDG01163">
    <property type="entry name" value="II"/>
    <property type="match status" value="1"/>
</dbReference>
<dbReference type="SUPFAM" id="SSF143492">
    <property type="entry name" value="Prenyltransferase-like"/>
    <property type="match status" value="1"/>
</dbReference>
<evidence type="ECO:0000313" key="5">
    <source>
        <dbReference type="EMBL" id="CEL03594.1"/>
    </source>
</evidence>
<dbReference type="OrthoDB" id="3913316at2759"/>
<dbReference type="InterPro" id="IPR033964">
    <property type="entry name" value="ABBA"/>
</dbReference>
<accession>A0A0U5C5V3</accession>
<evidence type="ECO:0000256" key="3">
    <source>
        <dbReference type="ARBA" id="ARBA00022679"/>
    </source>
</evidence>
<dbReference type="OMA" id="ALNYRFY"/>
<evidence type="ECO:0000256" key="1">
    <source>
        <dbReference type="ARBA" id="ARBA00005368"/>
    </source>
</evidence>
<evidence type="ECO:0000256" key="2">
    <source>
        <dbReference type="ARBA" id="ARBA00022602"/>
    </source>
</evidence>
<reference evidence="6" key="1">
    <citation type="journal article" date="2016" name="Genome Announc.">
        <title>Draft genome sequences of fungus Aspergillus calidoustus.</title>
        <authorList>
            <person name="Horn F."/>
            <person name="Linde J."/>
            <person name="Mattern D.J."/>
            <person name="Walther G."/>
            <person name="Guthke R."/>
            <person name="Scherlach K."/>
            <person name="Martin K."/>
            <person name="Brakhage A.A."/>
            <person name="Petzke L."/>
            <person name="Valiante V."/>
        </authorList>
    </citation>
    <scope>NUCLEOTIDE SEQUENCE [LARGE SCALE GENOMIC DNA]</scope>
    <source>
        <strain evidence="6">SF006504</strain>
    </source>
</reference>
<gene>
    <name evidence="5" type="ORF">ASPCAL04746</name>
</gene>